<keyword evidence="2" id="KW-1185">Reference proteome</keyword>
<organism evidence="1 2">
    <name type="scientific">Mycena maculata</name>
    <dbReference type="NCBI Taxonomy" id="230809"/>
    <lineage>
        <taxon>Eukaryota</taxon>
        <taxon>Fungi</taxon>
        <taxon>Dikarya</taxon>
        <taxon>Basidiomycota</taxon>
        <taxon>Agaricomycotina</taxon>
        <taxon>Agaricomycetes</taxon>
        <taxon>Agaricomycetidae</taxon>
        <taxon>Agaricales</taxon>
        <taxon>Marasmiineae</taxon>
        <taxon>Mycenaceae</taxon>
        <taxon>Mycena</taxon>
    </lineage>
</organism>
<gene>
    <name evidence="1" type="ORF">DFH07DRAFT_1068582</name>
</gene>
<evidence type="ECO:0000313" key="2">
    <source>
        <dbReference type="Proteomes" id="UP001215280"/>
    </source>
</evidence>
<dbReference type="EMBL" id="JARJLG010000368">
    <property type="protein sequence ID" value="KAJ7714527.1"/>
    <property type="molecule type" value="Genomic_DNA"/>
</dbReference>
<sequence length="285" mass="32303">MGHTQRASIFGIGRSAPIDFAPYTHDTRGAMAISGMGPSSNPLQISELLDHTMRFLHATHDLRACAQIVRSWVHPAQSRIFSKIEFDLRSRHMTDNRRSRLRFSRLLAILEDSPHLVGFISTLEITAVSLQSEYLVRLSELPYKVLASFHFGSDLPVSTQAAVAIHRLLRAPSLVWVTIHCSFETPENFQIWEGCSRNIRHLAAWGHLSNQPAQETRKRDTSKRIKLAALNFQARNIRWWLEDPRCPFDASGLTAFEVNFATNIFESVPPSAFETIELMSILLIT</sequence>
<protein>
    <submittedName>
        <fullName evidence="1">Uncharacterized protein</fullName>
    </submittedName>
</protein>
<feature type="non-terminal residue" evidence="1">
    <location>
        <position position="285"/>
    </location>
</feature>
<accession>A0AAD7H8A2</accession>
<name>A0AAD7H8A2_9AGAR</name>
<comment type="caution">
    <text evidence="1">The sequence shown here is derived from an EMBL/GenBank/DDBJ whole genome shotgun (WGS) entry which is preliminary data.</text>
</comment>
<proteinExistence type="predicted"/>
<reference evidence="1" key="1">
    <citation type="submission" date="2023-03" db="EMBL/GenBank/DDBJ databases">
        <title>Massive genome expansion in bonnet fungi (Mycena s.s.) driven by repeated elements and novel gene families across ecological guilds.</title>
        <authorList>
            <consortium name="Lawrence Berkeley National Laboratory"/>
            <person name="Harder C.B."/>
            <person name="Miyauchi S."/>
            <person name="Viragh M."/>
            <person name="Kuo A."/>
            <person name="Thoen E."/>
            <person name="Andreopoulos B."/>
            <person name="Lu D."/>
            <person name="Skrede I."/>
            <person name="Drula E."/>
            <person name="Henrissat B."/>
            <person name="Morin E."/>
            <person name="Kohler A."/>
            <person name="Barry K."/>
            <person name="LaButti K."/>
            <person name="Morin E."/>
            <person name="Salamov A."/>
            <person name="Lipzen A."/>
            <person name="Mereny Z."/>
            <person name="Hegedus B."/>
            <person name="Baldrian P."/>
            <person name="Stursova M."/>
            <person name="Weitz H."/>
            <person name="Taylor A."/>
            <person name="Grigoriev I.V."/>
            <person name="Nagy L.G."/>
            <person name="Martin F."/>
            <person name="Kauserud H."/>
        </authorList>
    </citation>
    <scope>NUCLEOTIDE SEQUENCE</scope>
    <source>
        <strain evidence="1">CBHHK188m</strain>
    </source>
</reference>
<dbReference type="AlphaFoldDB" id="A0AAD7H8A2"/>
<evidence type="ECO:0000313" key="1">
    <source>
        <dbReference type="EMBL" id="KAJ7714527.1"/>
    </source>
</evidence>
<dbReference type="Proteomes" id="UP001215280">
    <property type="component" value="Unassembled WGS sequence"/>
</dbReference>